<accession>A0AAE0KKJ9</accession>
<proteinExistence type="inferred from homology"/>
<name>A0AAE0KKJ9_9PEZI</name>
<reference evidence="2" key="2">
    <citation type="submission" date="2023-06" db="EMBL/GenBank/DDBJ databases">
        <authorList>
            <consortium name="Lawrence Berkeley National Laboratory"/>
            <person name="Haridas S."/>
            <person name="Hensen N."/>
            <person name="Bonometti L."/>
            <person name="Westerberg I."/>
            <person name="Brannstrom I.O."/>
            <person name="Guillou S."/>
            <person name="Cros-Aarteil S."/>
            <person name="Calhoun S."/>
            <person name="Kuo A."/>
            <person name="Mondo S."/>
            <person name="Pangilinan J."/>
            <person name="Riley R."/>
            <person name="LaButti K."/>
            <person name="Andreopoulos B."/>
            <person name="Lipzen A."/>
            <person name="Chen C."/>
            <person name="Yanf M."/>
            <person name="Daum C."/>
            <person name="Ng V."/>
            <person name="Clum A."/>
            <person name="Steindorff A."/>
            <person name="Ohm R."/>
            <person name="Martin F."/>
            <person name="Silar P."/>
            <person name="Natvig D."/>
            <person name="Lalanne C."/>
            <person name="Gautier V."/>
            <person name="Ament-velasquez S.L."/>
            <person name="Kruys A."/>
            <person name="Hutchinson M.I."/>
            <person name="Powell A.J."/>
            <person name="Barry K."/>
            <person name="Miller A.N."/>
            <person name="Grigoriev I.V."/>
            <person name="Debuchy R."/>
            <person name="Gladieux P."/>
            <person name="Thoren M.H."/>
            <person name="Johannesson H."/>
        </authorList>
    </citation>
    <scope>NUCLEOTIDE SEQUENCE</scope>
    <source>
        <strain evidence="2">CBS 232.78</strain>
    </source>
</reference>
<keyword evidence="2" id="KW-0489">Methyltransferase</keyword>
<dbReference type="Gene3D" id="3.40.50.150">
    <property type="entry name" value="Vaccinia Virus protein VP39"/>
    <property type="match status" value="1"/>
</dbReference>
<comment type="similarity">
    <text evidence="1">Belongs to the CFA/CMAS family.</text>
</comment>
<dbReference type="SUPFAM" id="SSF53335">
    <property type="entry name" value="S-adenosyl-L-methionine-dependent methyltransferases"/>
    <property type="match status" value="1"/>
</dbReference>
<evidence type="ECO:0000313" key="2">
    <source>
        <dbReference type="EMBL" id="KAK3378168.1"/>
    </source>
</evidence>
<gene>
    <name evidence="2" type="ORF">B0H63DRAFT_547954</name>
</gene>
<evidence type="ECO:0000313" key="3">
    <source>
        <dbReference type="Proteomes" id="UP001285441"/>
    </source>
</evidence>
<dbReference type="PANTHER" id="PTHR43832:SF1">
    <property type="entry name" value="S-ADENOSYL-L-METHIONINE-DEPENDENT METHYLTRANSFERASES SUPERFAMILY PROTEIN"/>
    <property type="match status" value="1"/>
</dbReference>
<comment type="caution">
    <text evidence="2">The sequence shown here is derived from an EMBL/GenBank/DDBJ whole genome shotgun (WGS) entry which is preliminary data.</text>
</comment>
<dbReference type="GO" id="GO:0032259">
    <property type="term" value="P:methylation"/>
    <property type="evidence" value="ECO:0007669"/>
    <property type="project" value="UniProtKB-KW"/>
</dbReference>
<organism evidence="2 3">
    <name type="scientific">Podospora didyma</name>
    <dbReference type="NCBI Taxonomy" id="330526"/>
    <lineage>
        <taxon>Eukaryota</taxon>
        <taxon>Fungi</taxon>
        <taxon>Dikarya</taxon>
        <taxon>Ascomycota</taxon>
        <taxon>Pezizomycotina</taxon>
        <taxon>Sordariomycetes</taxon>
        <taxon>Sordariomycetidae</taxon>
        <taxon>Sordariales</taxon>
        <taxon>Podosporaceae</taxon>
        <taxon>Podospora</taxon>
    </lineage>
</organism>
<dbReference type="AlphaFoldDB" id="A0AAE0KKJ9"/>
<dbReference type="InterPro" id="IPR029063">
    <property type="entry name" value="SAM-dependent_MTases_sf"/>
</dbReference>
<keyword evidence="2" id="KW-0808">Transferase</keyword>
<keyword evidence="3" id="KW-1185">Reference proteome</keyword>
<dbReference type="GO" id="GO:0008168">
    <property type="term" value="F:methyltransferase activity"/>
    <property type="evidence" value="ECO:0007669"/>
    <property type="project" value="UniProtKB-KW"/>
</dbReference>
<dbReference type="EMBL" id="JAULSW010000006">
    <property type="protein sequence ID" value="KAK3378168.1"/>
    <property type="molecule type" value="Genomic_DNA"/>
</dbReference>
<dbReference type="Proteomes" id="UP001285441">
    <property type="component" value="Unassembled WGS sequence"/>
</dbReference>
<dbReference type="PANTHER" id="PTHR43832">
    <property type="match status" value="1"/>
</dbReference>
<dbReference type="Pfam" id="PF02353">
    <property type="entry name" value="CMAS"/>
    <property type="match status" value="1"/>
</dbReference>
<reference evidence="2" key="1">
    <citation type="journal article" date="2023" name="Mol. Phylogenet. Evol.">
        <title>Genome-scale phylogeny and comparative genomics of the fungal order Sordariales.</title>
        <authorList>
            <person name="Hensen N."/>
            <person name="Bonometti L."/>
            <person name="Westerberg I."/>
            <person name="Brannstrom I.O."/>
            <person name="Guillou S."/>
            <person name="Cros-Aarteil S."/>
            <person name="Calhoun S."/>
            <person name="Haridas S."/>
            <person name="Kuo A."/>
            <person name="Mondo S."/>
            <person name="Pangilinan J."/>
            <person name="Riley R."/>
            <person name="LaButti K."/>
            <person name="Andreopoulos B."/>
            <person name="Lipzen A."/>
            <person name="Chen C."/>
            <person name="Yan M."/>
            <person name="Daum C."/>
            <person name="Ng V."/>
            <person name="Clum A."/>
            <person name="Steindorff A."/>
            <person name="Ohm R.A."/>
            <person name="Martin F."/>
            <person name="Silar P."/>
            <person name="Natvig D.O."/>
            <person name="Lalanne C."/>
            <person name="Gautier V."/>
            <person name="Ament-Velasquez S.L."/>
            <person name="Kruys A."/>
            <person name="Hutchinson M.I."/>
            <person name="Powell A.J."/>
            <person name="Barry K."/>
            <person name="Miller A.N."/>
            <person name="Grigoriev I.V."/>
            <person name="Debuchy R."/>
            <person name="Gladieux P."/>
            <person name="Hiltunen Thoren M."/>
            <person name="Johannesson H."/>
        </authorList>
    </citation>
    <scope>NUCLEOTIDE SEQUENCE</scope>
    <source>
        <strain evidence="2">CBS 232.78</strain>
    </source>
</reference>
<dbReference type="CDD" id="cd02440">
    <property type="entry name" value="AdoMet_MTases"/>
    <property type="match status" value="1"/>
</dbReference>
<evidence type="ECO:0000256" key="1">
    <source>
        <dbReference type="ARBA" id="ARBA00010815"/>
    </source>
</evidence>
<sequence length="368" mass="42128">MATTESSLPSSDAKRQDIIPKSNYDWLLDTVIDGGYLPIPVLRMGIRRQFDARAAEIGSTSVAAARDRKMKFIEELRSREMAIATKTANQQHYEVTTPIMAAALGPRMKYSGCLFTNGDETLAQAEINMMRRYIVNGGFKDGMSILDLGCGWGSATLYFAEVFPNSKIVGFSNSKTQKEYIDGKAKEKGLKNIKVLTGDVVTFEFQPEAYDRILTVEMLEHMKNYDLLMAKIAGALKPDGKFYIHIFGHKDTPYHFEEGWMTTHFFTGGTMPSQDLLLYFQKNLVIEKQWWIDGHHYNKTAEAWLSNWRVNKKNVWPHLEETYGKENTATWFNRWTVYYLAIAEMFKYGGGESYGIIHMLFQKRQISS</sequence>
<protein>
    <submittedName>
        <fullName evidence="2">Methyltransferase</fullName>
    </submittedName>
</protein>
<dbReference type="FunFam" id="3.40.50.150:FF:000554">
    <property type="entry name" value="Cation-transporting ATPase"/>
    <property type="match status" value="1"/>
</dbReference>